<dbReference type="Pfam" id="PF13561">
    <property type="entry name" value="adh_short_C2"/>
    <property type="match status" value="1"/>
</dbReference>
<proteinExistence type="inferred from homology"/>
<gene>
    <name evidence="3" type="primary">ydaD_2</name>
    <name evidence="3" type="ORF">Fuma_05288</name>
</gene>
<keyword evidence="2 3" id="KW-0560">Oxidoreductase</keyword>
<dbReference type="PROSITE" id="PS00061">
    <property type="entry name" value="ADH_SHORT"/>
    <property type="match status" value="1"/>
</dbReference>
<reference evidence="3 4" key="1">
    <citation type="journal article" date="2016" name="Front. Microbiol.">
        <title>Fuerstia marisgermanicae gen. nov., sp. nov., an Unusual Member of the Phylum Planctomycetes from the German Wadden Sea.</title>
        <authorList>
            <person name="Kohn T."/>
            <person name="Heuer A."/>
            <person name="Jogler M."/>
            <person name="Vollmers J."/>
            <person name="Boedeker C."/>
            <person name="Bunk B."/>
            <person name="Rast P."/>
            <person name="Borchert D."/>
            <person name="Glockner I."/>
            <person name="Freese H.M."/>
            <person name="Klenk H.P."/>
            <person name="Overmann J."/>
            <person name="Kaster A.K."/>
            <person name="Rohde M."/>
            <person name="Wiegand S."/>
            <person name="Jogler C."/>
        </authorList>
    </citation>
    <scope>NUCLEOTIDE SEQUENCE [LARGE SCALE GENOMIC DNA]</scope>
    <source>
        <strain evidence="3 4">NH11</strain>
    </source>
</reference>
<dbReference type="PANTHER" id="PTHR43639">
    <property type="entry name" value="OXIDOREDUCTASE, SHORT-CHAIN DEHYDROGENASE/REDUCTASE FAMILY (AFU_ORTHOLOGUE AFUA_5G02870)"/>
    <property type="match status" value="1"/>
</dbReference>
<protein>
    <submittedName>
        <fullName evidence="3">General stress protein 39</fullName>
        <ecNumber evidence="3">1.-.-.-</ecNumber>
    </submittedName>
</protein>
<dbReference type="Proteomes" id="UP000187735">
    <property type="component" value="Chromosome"/>
</dbReference>
<accession>A0A1P8WNK3</accession>
<name>A0A1P8WNK3_9PLAN</name>
<evidence type="ECO:0000256" key="2">
    <source>
        <dbReference type="ARBA" id="ARBA00023002"/>
    </source>
</evidence>
<evidence type="ECO:0000256" key="1">
    <source>
        <dbReference type="ARBA" id="ARBA00006484"/>
    </source>
</evidence>
<evidence type="ECO:0000313" key="4">
    <source>
        <dbReference type="Proteomes" id="UP000187735"/>
    </source>
</evidence>
<dbReference type="AlphaFoldDB" id="A0A1P8WNK3"/>
<dbReference type="GO" id="GO:0016491">
    <property type="term" value="F:oxidoreductase activity"/>
    <property type="evidence" value="ECO:0007669"/>
    <property type="project" value="UniProtKB-KW"/>
</dbReference>
<dbReference type="KEGG" id="fmr:Fuma_05288"/>
<dbReference type="STRING" id="1891926.Fuma_05288"/>
<dbReference type="InterPro" id="IPR020904">
    <property type="entry name" value="Sc_DH/Rdtase_CS"/>
</dbReference>
<dbReference type="Gene3D" id="3.40.50.720">
    <property type="entry name" value="NAD(P)-binding Rossmann-like Domain"/>
    <property type="match status" value="1"/>
</dbReference>
<sequence length="273" mass="29100">MDLKLKDKVALVTGGSKGIGLGIVRSLITEGVKVANVNRSEAEGIALQNEYAANGQECFFIQGDLTDIDACRNAVEQTQQRFGRIDLLINNAGVNDGVGLEDGPDAFVQSLQKNLVHYYAMVHFALDALKVSRGCIINIGSKVCETGQGGTSGYAASKGGINGLTREWAVDLAPHGVRVNAVLPAETWTPLYEKCLAAMPNPEAAKAEIERLVPLGHRFTTIEELADMVVFLASPRSSHTTGQIIFVDGGYTHFDRKCTVTSDVSSFGAAGKS</sequence>
<dbReference type="InterPro" id="IPR002347">
    <property type="entry name" value="SDR_fam"/>
</dbReference>
<dbReference type="PRINTS" id="PR00080">
    <property type="entry name" value="SDRFAMILY"/>
</dbReference>
<dbReference type="OrthoDB" id="266183at2"/>
<evidence type="ECO:0000313" key="3">
    <source>
        <dbReference type="EMBL" id="APZ95629.1"/>
    </source>
</evidence>
<dbReference type="EMBL" id="CP017641">
    <property type="protein sequence ID" value="APZ95629.1"/>
    <property type="molecule type" value="Genomic_DNA"/>
</dbReference>
<dbReference type="RefSeq" id="WP_077026771.1">
    <property type="nucleotide sequence ID" value="NZ_CP017641.1"/>
</dbReference>
<dbReference type="FunFam" id="3.40.50.720:FF:000084">
    <property type="entry name" value="Short-chain dehydrogenase reductase"/>
    <property type="match status" value="1"/>
</dbReference>
<dbReference type="CDD" id="cd05233">
    <property type="entry name" value="SDR_c"/>
    <property type="match status" value="1"/>
</dbReference>
<dbReference type="NCBIfam" id="NF006384">
    <property type="entry name" value="PRK08628.1"/>
    <property type="match status" value="1"/>
</dbReference>
<dbReference type="InterPro" id="IPR036291">
    <property type="entry name" value="NAD(P)-bd_dom_sf"/>
</dbReference>
<organism evidence="3 4">
    <name type="scientific">Fuerstiella marisgermanici</name>
    <dbReference type="NCBI Taxonomy" id="1891926"/>
    <lineage>
        <taxon>Bacteria</taxon>
        <taxon>Pseudomonadati</taxon>
        <taxon>Planctomycetota</taxon>
        <taxon>Planctomycetia</taxon>
        <taxon>Planctomycetales</taxon>
        <taxon>Planctomycetaceae</taxon>
        <taxon>Fuerstiella</taxon>
    </lineage>
</organism>
<dbReference type="PRINTS" id="PR00081">
    <property type="entry name" value="GDHRDH"/>
</dbReference>
<keyword evidence="4" id="KW-1185">Reference proteome</keyword>
<dbReference type="SUPFAM" id="SSF51735">
    <property type="entry name" value="NAD(P)-binding Rossmann-fold domains"/>
    <property type="match status" value="1"/>
</dbReference>
<dbReference type="PANTHER" id="PTHR43639:SF1">
    <property type="entry name" value="SHORT-CHAIN DEHYDROGENASE_REDUCTASE FAMILY PROTEIN"/>
    <property type="match status" value="1"/>
</dbReference>
<comment type="similarity">
    <text evidence="1">Belongs to the short-chain dehydrogenases/reductases (SDR) family.</text>
</comment>
<dbReference type="EC" id="1.-.-.-" evidence="3"/>